<feature type="compositionally biased region" description="Basic and acidic residues" evidence="1">
    <location>
        <begin position="859"/>
        <end position="904"/>
    </location>
</feature>
<proteinExistence type="predicted"/>
<feature type="compositionally biased region" description="Polar residues" evidence="1">
    <location>
        <begin position="1002"/>
        <end position="1018"/>
    </location>
</feature>
<feature type="region of interest" description="Disordered" evidence="1">
    <location>
        <begin position="275"/>
        <end position="357"/>
    </location>
</feature>
<feature type="transmembrane region" description="Helical" evidence="2">
    <location>
        <begin position="110"/>
        <end position="135"/>
    </location>
</feature>
<name>K1XLM2_MARBU</name>
<feature type="compositionally biased region" description="Low complexity" evidence="1">
    <location>
        <begin position="618"/>
        <end position="628"/>
    </location>
</feature>
<accession>K1XLM2</accession>
<dbReference type="EMBL" id="JH921450">
    <property type="protein sequence ID" value="EKD13374.1"/>
    <property type="molecule type" value="Genomic_DNA"/>
</dbReference>
<feature type="region of interest" description="Disordered" evidence="1">
    <location>
        <begin position="474"/>
        <end position="519"/>
    </location>
</feature>
<dbReference type="STRING" id="1072389.K1XLM2"/>
<evidence type="ECO:0000256" key="1">
    <source>
        <dbReference type="SAM" id="MobiDB-lite"/>
    </source>
</evidence>
<feature type="compositionally biased region" description="Basic and acidic residues" evidence="1">
    <location>
        <begin position="737"/>
        <end position="773"/>
    </location>
</feature>
<dbReference type="Proteomes" id="UP000006753">
    <property type="component" value="Unassembled WGS sequence"/>
</dbReference>
<feature type="region of interest" description="Disordered" evidence="1">
    <location>
        <begin position="569"/>
        <end position="642"/>
    </location>
</feature>
<keyword evidence="2" id="KW-0812">Transmembrane</keyword>
<feature type="compositionally biased region" description="Low complexity" evidence="1">
    <location>
        <begin position="341"/>
        <end position="355"/>
    </location>
</feature>
<reference evidence="3 4" key="1">
    <citation type="journal article" date="2012" name="BMC Genomics">
        <title>Sequencing the genome of Marssonina brunnea reveals fungus-poplar co-evolution.</title>
        <authorList>
            <person name="Zhu S."/>
            <person name="Cao Y.-Z."/>
            <person name="Jiang C."/>
            <person name="Tan B.-Y."/>
            <person name="Wang Z."/>
            <person name="Feng S."/>
            <person name="Zhang L."/>
            <person name="Su X.-H."/>
            <person name="Brejova B."/>
            <person name="Vinar T."/>
            <person name="Xu M."/>
            <person name="Wang M.-X."/>
            <person name="Zhang S.-G."/>
            <person name="Huang M.-R."/>
            <person name="Wu R."/>
            <person name="Zhou Y."/>
        </authorList>
    </citation>
    <scope>NUCLEOTIDE SEQUENCE [LARGE SCALE GENOMIC DNA]</scope>
    <source>
        <strain evidence="3 4">MB_m1</strain>
    </source>
</reference>
<feature type="region of interest" description="Disordered" evidence="1">
    <location>
        <begin position="827"/>
        <end position="908"/>
    </location>
</feature>
<dbReference type="PANTHER" id="PTHR12398">
    <property type="entry name" value="PROTEIN PHOSPHATASE INHIBITOR"/>
    <property type="match status" value="1"/>
</dbReference>
<dbReference type="InParanoid" id="K1XLM2"/>
<evidence type="ECO:0000256" key="2">
    <source>
        <dbReference type="SAM" id="Phobius"/>
    </source>
</evidence>
<dbReference type="HOGENOM" id="CLU_251407_0_0_1"/>
<feature type="region of interest" description="Disordered" evidence="1">
    <location>
        <begin position="659"/>
        <end position="773"/>
    </location>
</feature>
<evidence type="ECO:0000313" key="4">
    <source>
        <dbReference type="Proteomes" id="UP000006753"/>
    </source>
</evidence>
<feature type="compositionally biased region" description="Polar residues" evidence="1">
    <location>
        <begin position="1245"/>
        <end position="1254"/>
    </location>
</feature>
<feature type="compositionally biased region" description="Basic and acidic residues" evidence="1">
    <location>
        <begin position="659"/>
        <end position="670"/>
    </location>
</feature>
<keyword evidence="4" id="KW-1185">Reference proteome</keyword>
<sequence>MGSYYPDLGSTLPSGVFSTTRAARMLPPAIVFTAISILAAASVVVVGVAASVLSSNAERKRSVNAVQALGLVAAATSVVYLAFHGLAARFNEPVGVSRPPERTLHATCFIVARLGLVFWIAAFIASLVVVVTPNACLTGSNACKLQIADVIASVFGFIATGIIITALESCKYPFRIPAFLKMKKTESRGDPFDSIMDRSVSRDSSFDSGEVFDSDKLMSVHPQPGPGTEIQRKPLLKTISEKSAVAERPTTPLLVIPGRAKSVSNDWEEEHALRRNVGAHKQTESLADSAISLSDDKSSESSCYTSKSSSRQSSNFTIPRKAVIARRPVSQRSISRRVTPSSSISNHSRRSPLSSVRSAEYPHILVRPELRYYPPIIPPPHGWSSSKTSSMAELLPVALERQPSFDMPGSFPWPIQRLPSLPKHHPASYRARTPLSRRNTNEVRVPGAYRQSFLDYDENMDEHVRQIELEYRRSQRKRVQGPRTFVQREAGNFDRLNPPPRRAGSQERYQKKRPVKHVQQSAPVAKIVPNAACPATAMAEKAEPVTVGEFKRLSLGDFSIGLEGILKNSYHRSPPHQAPISSHSPPPPAARASIPRDISDKDITVQNTLQNAGHRRSSSGTRPSGSRRQSSHGSLAQSAEDQQMRLKWDEANLYLTEQEKSSTMKIDEPKTPYARQYDPTEDEEELRLIDTEDIMVDELDKTRAGSGSSGSKAKASKAKEDDIPGLSLGEPEEDVPERESVDEHGKRKEKAVYVRGEEHVGLSEEEQEKHRKFEEARKRHYEMKNVAGLLGHPEELDELDDEGDADMDRGASLEICFCATIRNATEREEEKDEMAPQEVNASGGDGGIEGTAIVCLRGGKGDGKKEKKKMEKMKKEAKSHEKDQLPINDETKPTHGNGQDHPEVLRAAIQRQKFQLETLLSGPDESKAAKLARKIADATKSLEGLEHKREMDYRNYPEQTGGVNKEEGKQEQQVEEPVAKKSKKSKKRKAAEIDEDKEEAGQQASEVTVAEVSTIQDTSKSENKRRKKDKSLQESNIRPSSIAAFANNEALDGGRPTTNGLPSALNAVHNPKTSQHNIDDAPADARTPQQVKMDALLATITSTHSPPASDDRRLDALIAGTVSAKSPAAMCMGKLIEVGQAALKAAVYPTRPPSEISESEAELPKKPTVVLHQRKGTAARVTPKEPRPIVPAKNVTSDGQVRIETPIPLPQRKISTTARITPGMKPNPAESSKLAHRQKSKEHTQSNNPSSETATALKEASSATVIGGLTSQPDPFNSPIRTGPARKFPRAISLPRKTPSKAPKRSRGKLGEADGREDWEVASGRVRARINPEGKADDQETEENIAFSSTYLSTRPLGISISGTKFQVLAIGSGTEHELPMHASKESVKICSVAKGRVQVALGGKTFAIGEGGMWRVRAGEKCVVVNNNTHLGSGQGVVANVHICTTDA</sequence>
<keyword evidence="2" id="KW-0472">Membrane</keyword>
<dbReference type="Pfam" id="PF04979">
    <property type="entry name" value="IPP-2"/>
    <property type="match status" value="1"/>
</dbReference>
<dbReference type="GO" id="GO:0009966">
    <property type="term" value="P:regulation of signal transduction"/>
    <property type="evidence" value="ECO:0007669"/>
    <property type="project" value="InterPro"/>
</dbReference>
<evidence type="ECO:0000313" key="3">
    <source>
        <dbReference type="EMBL" id="EKD13374.1"/>
    </source>
</evidence>
<dbReference type="eggNOG" id="ENOG502S029">
    <property type="taxonomic scope" value="Eukaryota"/>
</dbReference>
<gene>
    <name evidence="3" type="ORF">MBM_08457</name>
</gene>
<feature type="compositionally biased region" description="Basic residues" evidence="1">
    <location>
        <begin position="1298"/>
        <end position="1308"/>
    </location>
</feature>
<feature type="compositionally biased region" description="Low complexity" evidence="1">
    <location>
        <begin position="704"/>
        <end position="713"/>
    </location>
</feature>
<feature type="region of interest" description="Disordered" evidence="1">
    <location>
        <begin position="939"/>
        <end position="1084"/>
    </location>
</feature>
<feature type="compositionally biased region" description="Basic and acidic residues" evidence="1">
    <location>
        <begin position="943"/>
        <end position="955"/>
    </location>
</feature>
<dbReference type="OrthoDB" id="3531381at2759"/>
<protein>
    <submittedName>
        <fullName evidence="3">Uncharacterized protein</fullName>
    </submittedName>
</protein>
<keyword evidence="2" id="KW-1133">Transmembrane helix</keyword>
<feature type="transmembrane region" description="Helical" evidence="2">
    <location>
        <begin position="65"/>
        <end position="90"/>
    </location>
</feature>
<dbReference type="PANTHER" id="PTHR12398:SF20">
    <property type="entry name" value="PROTEIN PHOSPHATASE 1 REGULATORY INHIBITOR SUBUNIT 2"/>
    <property type="match status" value="1"/>
</dbReference>
<feature type="transmembrane region" description="Helical" evidence="2">
    <location>
        <begin position="147"/>
        <end position="167"/>
    </location>
</feature>
<dbReference type="GeneID" id="18764392"/>
<feature type="compositionally biased region" description="Acidic residues" evidence="1">
    <location>
        <begin position="679"/>
        <end position="697"/>
    </location>
</feature>
<dbReference type="InterPro" id="IPR007062">
    <property type="entry name" value="PPI-2"/>
</dbReference>
<feature type="compositionally biased region" description="Polar residues" evidence="1">
    <location>
        <begin position="330"/>
        <end position="340"/>
    </location>
</feature>
<feature type="compositionally biased region" description="Polar residues" evidence="1">
    <location>
        <begin position="1261"/>
        <end position="1275"/>
    </location>
</feature>
<dbReference type="KEGG" id="mbe:MBM_08457"/>
<feature type="compositionally biased region" description="Polar residues" evidence="1">
    <location>
        <begin position="632"/>
        <end position="641"/>
    </location>
</feature>
<feature type="region of interest" description="Disordered" evidence="1">
    <location>
        <begin position="1213"/>
        <end position="1315"/>
    </location>
</feature>
<feature type="compositionally biased region" description="Basic residues" evidence="1">
    <location>
        <begin position="980"/>
        <end position="989"/>
    </location>
</feature>
<dbReference type="GO" id="GO:0004864">
    <property type="term" value="F:protein phosphatase inhibitor activity"/>
    <property type="evidence" value="ECO:0007669"/>
    <property type="project" value="InterPro"/>
</dbReference>
<feature type="compositionally biased region" description="Low complexity" evidence="1">
    <location>
        <begin position="300"/>
        <end position="314"/>
    </location>
</feature>
<feature type="transmembrane region" description="Helical" evidence="2">
    <location>
        <begin position="29"/>
        <end position="53"/>
    </location>
</feature>
<organism evidence="3 4">
    <name type="scientific">Marssonina brunnea f. sp. multigermtubi (strain MB_m1)</name>
    <name type="common">Marssonina leaf spot fungus</name>
    <dbReference type="NCBI Taxonomy" id="1072389"/>
    <lineage>
        <taxon>Eukaryota</taxon>
        <taxon>Fungi</taxon>
        <taxon>Dikarya</taxon>
        <taxon>Ascomycota</taxon>
        <taxon>Pezizomycotina</taxon>
        <taxon>Leotiomycetes</taxon>
        <taxon>Helotiales</taxon>
        <taxon>Drepanopezizaceae</taxon>
        <taxon>Drepanopeziza</taxon>
    </lineage>
</organism>